<organism evidence="2">
    <name type="scientific">Streptomyces sp. SID7499</name>
    <dbReference type="NCBI Taxonomy" id="2706086"/>
    <lineage>
        <taxon>Bacteria</taxon>
        <taxon>Bacillati</taxon>
        <taxon>Actinomycetota</taxon>
        <taxon>Actinomycetes</taxon>
        <taxon>Kitasatosporales</taxon>
        <taxon>Streptomycetaceae</taxon>
        <taxon>Streptomyces</taxon>
    </lineage>
</organism>
<keyword evidence="2" id="KW-0418">Kinase</keyword>
<dbReference type="AlphaFoldDB" id="A0A6G3X3W4"/>
<sequence length="75" mass="7995">DIRRYADAYALRHAAARTTIEMGRLGPDAVTVGAATLPLADFLTRGGSRPGPGDVGTPPRTAVQAVRERHRTPMN</sequence>
<comment type="caution">
    <text evidence="2">The sequence shown here is derived from an EMBL/GenBank/DDBJ whole genome shotgun (WGS) entry which is preliminary data.</text>
</comment>
<proteinExistence type="predicted"/>
<feature type="region of interest" description="Disordered" evidence="1">
    <location>
        <begin position="46"/>
        <end position="75"/>
    </location>
</feature>
<accession>A0A6G3X3W4</accession>
<gene>
    <name evidence="2" type="ORF">G3M58_39290</name>
</gene>
<reference evidence="2" key="1">
    <citation type="submission" date="2020-01" db="EMBL/GenBank/DDBJ databases">
        <title>Insect and environment-associated Actinomycetes.</title>
        <authorList>
            <person name="Currrie C."/>
            <person name="Chevrette M."/>
            <person name="Carlson C."/>
            <person name="Stubbendieck R."/>
            <person name="Wendt-Pienkowski E."/>
        </authorList>
    </citation>
    <scope>NUCLEOTIDE SEQUENCE</scope>
    <source>
        <strain evidence="2">SID7499</strain>
    </source>
</reference>
<feature type="non-terminal residue" evidence="2">
    <location>
        <position position="1"/>
    </location>
</feature>
<protein>
    <submittedName>
        <fullName evidence="2">Sugar kinase</fullName>
    </submittedName>
</protein>
<evidence type="ECO:0000313" key="2">
    <source>
        <dbReference type="EMBL" id="NEE12489.1"/>
    </source>
</evidence>
<dbReference type="GO" id="GO:0016301">
    <property type="term" value="F:kinase activity"/>
    <property type="evidence" value="ECO:0007669"/>
    <property type="project" value="UniProtKB-KW"/>
</dbReference>
<name>A0A6G3X3W4_9ACTN</name>
<dbReference type="EMBL" id="JAAGMN010004141">
    <property type="protein sequence ID" value="NEE12489.1"/>
    <property type="molecule type" value="Genomic_DNA"/>
</dbReference>
<evidence type="ECO:0000256" key="1">
    <source>
        <dbReference type="SAM" id="MobiDB-lite"/>
    </source>
</evidence>
<keyword evidence="2" id="KW-0808">Transferase</keyword>